<dbReference type="Pfam" id="PF24883">
    <property type="entry name" value="NPHP3_N"/>
    <property type="match status" value="2"/>
</dbReference>
<reference evidence="3 4" key="1">
    <citation type="submission" date="2019-12" db="EMBL/GenBank/DDBJ databases">
        <authorList>
            <person name="Floudas D."/>
            <person name="Bentzer J."/>
            <person name="Ahren D."/>
            <person name="Johansson T."/>
            <person name="Persson P."/>
            <person name="Tunlid A."/>
        </authorList>
    </citation>
    <scope>NUCLEOTIDE SEQUENCE [LARGE SCALE GENOMIC DNA]</scope>
    <source>
        <strain evidence="3 4">CBS 102.39</strain>
    </source>
</reference>
<evidence type="ECO:0000256" key="1">
    <source>
        <dbReference type="ARBA" id="ARBA00022737"/>
    </source>
</evidence>
<keyword evidence="1" id="KW-0677">Repeat</keyword>
<dbReference type="SUPFAM" id="SSF52540">
    <property type="entry name" value="P-loop containing nucleoside triphosphate hydrolases"/>
    <property type="match status" value="2"/>
</dbReference>
<dbReference type="InterPro" id="IPR056884">
    <property type="entry name" value="NPHP3-like_N"/>
</dbReference>
<evidence type="ECO:0000313" key="4">
    <source>
        <dbReference type="Proteomes" id="UP000521872"/>
    </source>
</evidence>
<accession>A0A8H4QK14</accession>
<name>A0A8H4QK14_9AGAR</name>
<dbReference type="Proteomes" id="UP000521872">
    <property type="component" value="Unassembled WGS sequence"/>
</dbReference>
<feature type="domain" description="Nephrocystin 3-like N-terminal" evidence="2">
    <location>
        <begin position="88"/>
        <end position="244"/>
    </location>
</feature>
<feature type="domain" description="Nephrocystin 3-like N-terminal" evidence="2">
    <location>
        <begin position="822"/>
        <end position="979"/>
    </location>
</feature>
<evidence type="ECO:0000259" key="2">
    <source>
        <dbReference type="Pfam" id="PF24883"/>
    </source>
</evidence>
<dbReference type="Gene3D" id="3.40.50.300">
    <property type="entry name" value="P-loop containing nucleotide triphosphate hydrolases"/>
    <property type="match status" value="2"/>
</dbReference>
<dbReference type="InterPro" id="IPR027417">
    <property type="entry name" value="P-loop_NTPase"/>
</dbReference>
<gene>
    <name evidence="3" type="ORF">D9613_004621</name>
</gene>
<proteinExistence type="predicted"/>
<sequence length="1574" mass="180436">MSQSSTQPPPLLNLSHSILSGGTFIQHIVDQRQYIHSGERPGYIRLLENVAPAALHDSGHVVDPPKCHPNTRVVILDTIINWTQGMSEEMSNKPLLWLKGGAGAGKSAIARSVAERCAEEGLLLGTFFFGAADLTRNHVGKLVATLSYQISILFSEFRDVVSTMVEEDPMIFNRSLRTQFTNLLLRPLSIVLSNLSGTNRIPRLIIIDGLDECSASIDSQRDLLFTLQEATTTTPFIRFLICSRPENHLNSTFILPHMTHIHGTIILDDDISAEEDIRLFLEDKFKEIKEGHIFKHTLPTAWPRPDIVDTLVKKSSGQFIYAATVVEYVKSPNHRPHHRLDAVFHLRQAFKDLPFKELDTLYRHIISQSDNLPTTLDILGFIVLYGGAMGTCDIEMIMQLEQGDVEVILADLHSVVTFRENILHFETGANMLVKFLHKSMADFLSDPQRAGDFYRDLSASRLLHISRMISLFAGRREREIDISYSIVYPISHVVSWLNDSNSAEYISFDILQAARQFPIFEFSKPLLTVLGMQWELKQGEPRIPPASTDQTFLGYFLRYLGFVKDTSESIRLVYLEQIRKYCECVISVLEDHLADNWKAHFIFAYYHLLPGSRHGIPHRLSHYRLSNEPFDNTIWDATMQGKGSISESHNLEEILEISYDLTEGVKQAIIFALAASFCIDFLCNERTVTREANHPSRTIGINRHGRMGDHPWCWHHIVLRRFQGNRLAAWIDYLSKWKNTEMPRPFSKAGIHRSRISTLQGYLRYKSRNHELLVQAGYKRLLENVAPAALHDSGHVVDPPKCHPNTRATILDTIINWTQGVIEEMNDKPLLWLKGGAGAGKSAIARSVAERCAEEGLLLGTFFFGAADSTRNRVGKLVATLSYQISILFPGFRDAVSTTVEEDPMIFDRSLRTQFTNLLLRPLSIVLTNLSGTNRIPRLIIIDGLDECSASSDNQRDLLFTLQEATTTTHFIRFLVCSRPENHLNSTFSMPRMTRIVWSIVLDDDISAEEDIRLFLEDKFKEIREGHIFKHTLPTAWPRPEIVDTLVEKSSGQFIYAATVVKYVESPKHRPHHRLDAVFQLRPAFKDMPFKELDALYQHIISQSDDLPTVLDILGFILLYDGTMGTSDIEIMLQLERGDVEVTMADLHSIITFRDNMLHFENGTNMEVHLLHKSLADFLSDPQRAGDFYRDLSASELHHISRLISFFSTHCDQETVVTPSIISPIRHAVSQLNHYNRAKALYVSSDILQVARQFPISEFSKPLLTILGSIQRPLNNGNIGIESSFTFLGIFLRYLGLIKDTNESTRLVYLEQIRKYCECVLSVLEDHMVDDWKAHFIFAYYHLLHHSRHRLPCRLPRHHLRDDSEPFDNTIWAVLTDGWGCISNGHNIDDILQISHDLTEGVKQDRIFALAATFCVDFLCDERRTSRDANRLHSILWISQHRRRHMVLGRRSAGGRLAFWIDEYHNLRITKMPIIFFPDEIHFGSHIFTVRDYLRYRSSENVLKLWKHREWPRYVLLMDLIPYILPLAGRYEPLVAMCKKKCLASISRFWPKKSRRVRQEMDNYLRRVDSSDGI</sequence>
<keyword evidence="4" id="KW-1185">Reference proteome</keyword>
<dbReference type="PANTHER" id="PTHR10039:SF17">
    <property type="entry name" value="FUNGAL STAND N-TERMINAL GOODBYE DOMAIN-CONTAINING PROTEIN-RELATED"/>
    <property type="match status" value="1"/>
</dbReference>
<dbReference type="PANTHER" id="PTHR10039">
    <property type="entry name" value="AMELOGENIN"/>
    <property type="match status" value="1"/>
</dbReference>
<protein>
    <recommendedName>
        <fullName evidence="2">Nephrocystin 3-like N-terminal domain-containing protein</fullName>
    </recommendedName>
</protein>
<evidence type="ECO:0000313" key="3">
    <source>
        <dbReference type="EMBL" id="KAF4612324.1"/>
    </source>
</evidence>
<comment type="caution">
    <text evidence="3">The sequence shown here is derived from an EMBL/GenBank/DDBJ whole genome shotgun (WGS) entry which is preliminary data.</text>
</comment>
<organism evidence="3 4">
    <name type="scientific">Agrocybe pediades</name>
    <dbReference type="NCBI Taxonomy" id="84607"/>
    <lineage>
        <taxon>Eukaryota</taxon>
        <taxon>Fungi</taxon>
        <taxon>Dikarya</taxon>
        <taxon>Basidiomycota</taxon>
        <taxon>Agaricomycotina</taxon>
        <taxon>Agaricomycetes</taxon>
        <taxon>Agaricomycetidae</taxon>
        <taxon>Agaricales</taxon>
        <taxon>Agaricineae</taxon>
        <taxon>Strophariaceae</taxon>
        <taxon>Agrocybe</taxon>
    </lineage>
</organism>
<dbReference type="EMBL" id="JAACJL010000057">
    <property type="protein sequence ID" value="KAF4612324.1"/>
    <property type="molecule type" value="Genomic_DNA"/>
</dbReference>